<sequence length="370" mass="37999">MTIVVQELELGASGLSVMVKDTIDIAGFPTCASSRALADAPAAEQHAEVVEHLLSSGCRIIGKTSLHELAFGTTGINNWTGTAINPRFPSRIPGGSSSGSAAAVAAGLADFSIGTDTGGSVRIPAACCGVFGLKPSFGRISRKGVMPEHSSLDCVGPFADSIDLLIKGMAAIDPGFGELPGTDDITIGVVPVLARPEIQAAVDAALQAGGFALSEQPLPGMQAAYEAGLDVINAETWSACGHLLASGKVGEDIASRLMAAQFTSPQTLTSAEAIRLSFTAEVDQALARTPILAMPTMPDYPLLLVDATDTRAVIGMTAFVRPFNLSGHPALTIPLMGESGLPVGLQLIAAKGADELLCAVARQLVRQLED</sequence>
<dbReference type="InterPro" id="IPR020556">
    <property type="entry name" value="Amidase_CS"/>
</dbReference>
<dbReference type="OrthoDB" id="9811471at2"/>
<reference evidence="3 4" key="1">
    <citation type="submission" date="2014-07" db="EMBL/GenBank/DDBJ databases">
        <title>Draft Genome Sequences of Environmental Pseudomonas syringae strains.</title>
        <authorList>
            <person name="Baltrus D.A."/>
            <person name="Berge O."/>
            <person name="Morris C."/>
        </authorList>
    </citation>
    <scope>NUCLEOTIDE SEQUENCE [LARGE SCALE GENOMIC DNA]</scope>
    <source>
        <strain evidence="3 4">GAW0119</strain>
    </source>
</reference>
<dbReference type="GO" id="GO:0016740">
    <property type="term" value="F:transferase activity"/>
    <property type="evidence" value="ECO:0007669"/>
    <property type="project" value="UniProtKB-KW"/>
</dbReference>
<evidence type="ECO:0000259" key="2">
    <source>
        <dbReference type="Pfam" id="PF01425"/>
    </source>
</evidence>
<dbReference type="PANTHER" id="PTHR11895">
    <property type="entry name" value="TRANSAMIDASE"/>
    <property type="match status" value="1"/>
</dbReference>
<dbReference type="Gene3D" id="3.90.1300.10">
    <property type="entry name" value="Amidase signature (AS) domain"/>
    <property type="match status" value="1"/>
</dbReference>
<feature type="domain" description="Amidase" evidence="2">
    <location>
        <begin position="255"/>
        <end position="358"/>
    </location>
</feature>
<evidence type="ECO:0000256" key="1">
    <source>
        <dbReference type="ARBA" id="ARBA00009199"/>
    </source>
</evidence>
<gene>
    <name evidence="3" type="ORF">IV01_25265</name>
</gene>
<dbReference type="SUPFAM" id="SSF75304">
    <property type="entry name" value="Amidase signature (AS) enzymes"/>
    <property type="match status" value="1"/>
</dbReference>
<dbReference type="InterPro" id="IPR036928">
    <property type="entry name" value="AS_sf"/>
</dbReference>
<keyword evidence="3" id="KW-0808">Transferase</keyword>
<dbReference type="PROSITE" id="PS00571">
    <property type="entry name" value="AMIDASES"/>
    <property type="match status" value="1"/>
</dbReference>
<proteinExistence type="inferred from homology"/>
<name>A0A085V5B8_PSESX</name>
<comment type="caution">
    <text evidence="3">The sequence shown here is derived from an EMBL/GenBank/DDBJ whole genome shotgun (WGS) entry which is preliminary data.</text>
</comment>
<accession>A0A085V5B8</accession>
<protein>
    <submittedName>
        <fullName evidence="3">Glutamyl-tRNA amidotransferase</fullName>
    </submittedName>
</protein>
<dbReference type="InterPro" id="IPR000120">
    <property type="entry name" value="Amidase"/>
</dbReference>
<evidence type="ECO:0000313" key="4">
    <source>
        <dbReference type="Proteomes" id="UP000028631"/>
    </source>
</evidence>
<dbReference type="InterPro" id="IPR023631">
    <property type="entry name" value="Amidase_dom"/>
</dbReference>
<dbReference type="AlphaFoldDB" id="A0A085V5B8"/>
<dbReference type="PATRIC" id="fig|317.175.peg.5262"/>
<organism evidence="3 4">
    <name type="scientific">Pseudomonas syringae</name>
    <dbReference type="NCBI Taxonomy" id="317"/>
    <lineage>
        <taxon>Bacteria</taxon>
        <taxon>Pseudomonadati</taxon>
        <taxon>Pseudomonadota</taxon>
        <taxon>Gammaproteobacteria</taxon>
        <taxon>Pseudomonadales</taxon>
        <taxon>Pseudomonadaceae</taxon>
        <taxon>Pseudomonas</taxon>
    </lineage>
</organism>
<dbReference type="RefSeq" id="WP_032631857.1">
    <property type="nucleotide sequence ID" value="NZ_JPQU01000100.1"/>
</dbReference>
<feature type="domain" description="Amidase" evidence="2">
    <location>
        <begin position="13"/>
        <end position="165"/>
    </location>
</feature>
<evidence type="ECO:0000313" key="3">
    <source>
        <dbReference type="EMBL" id="KFE50631.1"/>
    </source>
</evidence>
<comment type="similarity">
    <text evidence="1">Belongs to the amidase family.</text>
</comment>
<dbReference type="Proteomes" id="UP000028631">
    <property type="component" value="Unassembled WGS sequence"/>
</dbReference>
<keyword evidence="4" id="KW-1185">Reference proteome</keyword>
<dbReference type="Pfam" id="PF01425">
    <property type="entry name" value="Amidase"/>
    <property type="match status" value="2"/>
</dbReference>
<dbReference type="EMBL" id="JPQU01000100">
    <property type="protein sequence ID" value="KFE50631.1"/>
    <property type="molecule type" value="Genomic_DNA"/>
</dbReference>
<dbReference type="PANTHER" id="PTHR11895:SF7">
    <property type="entry name" value="GLUTAMYL-TRNA(GLN) AMIDOTRANSFERASE SUBUNIT A, MITOCHONDRIAL"/>
    <property type="match status" value="1"/>
</dbReference>